<protein>
    <submittedName>
        <fullName evidence="2">Uncharacterized protein</fullName>
    </submittedName>
</protein>
<dbReference type="Proteomes" id="UP000237350">
    <property type="component" value="Unassembled WGS sequence"/>
</dbReference>
<dbReference type="SUPFAM" id="SSF48452">
    <property type="entry name" value="TPR-like"/>
    <property type="match status" value="1"/>
</dbReference>
<dbReference type="EMBL" id="LPWH01000052">
    <property type="protein sequence ID" value="POR03593.1"/>
    <property type="molecule type" value="Genomic_DNA"/>
</dbReference>
<dbReference type="RefSeq" id="WP_103679765.1">
    <property type="nucleotide sequence ID" value="NZ_LPWH01000052.1"/>
</dbReference>
<organism evidence="2 3">
    <name type="scientific">Alkalispirochaeta sphaeroplastigenens</name>
    <dbReference type="NCBI Taxonomy" id="1187066"/>
    <lineage>
        <taxon>Bacteria</taxon>
        <taxon>Pseudomonadati</taxon>
        <taxon>Spirochaetota</taxon>
        <taxon>Spirochaetia</taxon>
        <taxon>Spirochaetales</taxon>
        <taxon>Spirochaetaceae</taxon>
        <taxon>Alkalispirochaeta</taxon>
    </lineage>
</organism>
<dbReference type="SMART" id="SM00028">
    <property type="entry name" value="TPR"/>
    <property type="match status" value="3"/>
</dbReference>
<dbReference type="Gene3D" id="1.25.40.10">
    <property type="entry name" value="Tetratricopeptide repeat domain"/>
    <property type="match status" value="1"/>
</dbReference>
<keyword evidence="3" id="KW-1185">Reference proteome</keyword>
<comment type="caution">
    <text evidence="2">The sequence shown here is derived from an EMBL/GenBank/DDBJ whole genome shotgun (WGS) entry which is preliminary data.</text>
</comment>
<sequence>MKYAGVLTLAVAAIFFLPGCNAYGPHFLVLEGNYSVSRGEYQAAIVSYLRAQEAGEYGPWLSYNLGNVYHYLGESGAALERWDSSREVDSRDILFGASFNSGVYYFEQGRYRDARRQFRIALEVNPSSVAAKQNLELTLERLSAEADLTGAGGAVERPGTVREISPGGAGANRMLDYIKRREEQRWRANQETRVSPDVQDW</sequence>
<keyword evidence="1" id="KW-0802">TPR repeat</keyword>
<feature type="repeat" description="TPR" evidence="1">
    <location>
        <begin position="95"/>
        <end position="128"/>
    </location>
</feature>
<proteinExistence type="predicted"/>
<dbReference type="OrthoDB" id="370112at2"/>
<accession>A0A2S4JVS6</accession>
<dbReference type="AlphaFoldDB" id="A0A2S4JVS6"/>
<dbReference type="InterPro" id="IPR019734">
    <property type="entry name" value="TPR_rpt"/>
</dbReference>
<evidence type="ECO:0000256" key="1">
    <source>
        <dbReference type="PROSITE-ProRule" id="PRU00339"/>
    </source>
</evidence>
<dbReference type="PROSITE" id="PS50005">
    <property type="entry name" value="TPR"/>
    <property type="match status" value="1"/>
</dbReference>
<reference evidence="3" key="1">
    <citation type="submission" date="2015-12" db="EMBL/GenBank/DDBJ databases">
        <authorList>
            <person name="Lodha T.D."/>
            <person name="Chintalapati S."/>
            <person name="Chintalapati V.R."/>
            <person name="Sravanthi T."/>
        </authorList>
    </citation>
    <scope>NUCLEOTIDE SEQUENCE [LARGE SCALE GENOMIC DNA]</scope>
    <source>
        <strain evidence="3">JC133</strain>
    </source>
</reference>
<gene>
    <name evidence="2" type="ORF">AU468_04930</name>
</gene>
<name>A0A2S4JVS6_9SPIO</name>
<evidence type="ECO:0000313" key="2">
    <source>
        <dbReference type="EMBL" id="POR03593.1"/>
    </source>
</evidence>
<evidence type="ECO:0000313" key="3">
    <source>
        <dbReference type="Proteomes" id="UP000237350"/>
    </source>
</evidence>
<dbReference type="InterPro" id="IPR011990">
    <property type="entry name" value="TPR-like_helical_dom_sf"/>
</dbReference>